<evidence type="ECO:0000256" key="1">
    <source>
        <dbReference type="SAM" id="Coils"/>
    </source>
</evidence>
<keyword evidence="1" id="KW-0175">Coiled coil</keyword>
<evidence type="ECO:0000256" key="2">
    <source>
        <dbReference type="SAM" id="MobiDB-lite"/>
    </source>
</evidence>
<dbReference type="AlphaFoldDB" id="A0A1R2CJE2"/>
<comment type="caution">
    <text evidence="3">The sequence shown here is derived from an EMBL/GenBank/DDBJ whole genome shotgun (WGS) entry which is preliminary data.</text>
</comment>
<feature type="compositionally biased region" description="Polar residues" evidence="2">
    <location>
        <begin position="36"/>
        <end position="54"/>
    </location>
</feature>
<evidence type="ECO:0000313" key="4">
    <source>
        <dbReference type="Proteomes" id="UP000187209"/>
    </source>
</evidence>
<feature type="region of interest" description="Disordered" evidence="2">
    <location>
        <begin position="1"/>
        <end position="58"/>
    </location>
</feature>
<gene>
    <name evidence="3" type="ORF">SteCoe_8892</name>
</gene>
<evidence type="ECO:0000313" key="3">
    <source>
        <dbReference type="EMBL" id="OMJ89066.1"/>
    </source>
</evidence>
<dbReference type="Proteomes" id="UP000187209">
    <property type="component" value="Unassembled WGS sequence"/>
</dbReference>
<dbReference type="EMBL" id="MPUH01000135">
    <property type="protein sequence ID" value="OMJ89066.1"/>
    <property type="molecule type" value="Genomic_DNA"/>
</dbReference>
<organism evidence="3 4">
    <name type="scientific">Stentor coeruleus</name>
    <dbReference type="NCBI Taxonomy" id="5963"/>
    <lineage>
        <taxon>Eukaryota</taxon>
        <taxon>Sar</taxon>
        <taxon>Alveolata</taxon>
        <taxon>Ciliophora</taxon>
        <taxon>Postciliodesmatophora</taxon>
        <taxon>Heterotrichea</taxon>
        <taxon>Heterotrichida</taxon>
        <taxon>Stentoridae</taxon>
        <taxon>Stentor</taxon>
    </lineage>
</organism>
<proteinExistence type="predicted"/>
<feature type="coiled-coil region" evidence="1">
    <location>
        <begin position="145"/>
        <end position="205"/>
    </location>
</feature>
<sequence length="210" mass="24535">MQLSKQRRPPNNFSSSKTHSRILLESNFNTPPPTSPISLSETPKFQTKDPSSFNDLEKTHKCSKENFALKTIKRPKTNLHLPPRTAITHTSYRTVTTTPEPYEITEKHSKKIRKHTRDQTKTLKHMNYIESESPKSSQSSFYDQIKDLKDQIIDIQEKIVKGEDKIVEKSLEYYELKFIIVKLQNQISKIKKKKIENQLEKAQCKNCITF</sequence>
<accession>A0A1R2CJE2</accession>
<protein>
    <submittedName>
        <fullName evidence="3">Uncharacterized protein</fullName>
    </submittedName>
</protein>
<keyword evidence="4" id="KW-1185">Reference proteome</keyword>
<name>A0A1R2CJE2_9CILI</name>
<reference evidence="3 4" key="1">
    <citation type="submission" date="2016-11" db="EMBL/GenBank/DDBJ databases">
        <title>The macronuclear genome of Stentor coeruleus: a giant cell with tiny introns.</title>
        <authorList>
            <person name="Slabodnick M."/>
            <person name="Ruby J.G."/>
            <person name="Reiff S.B."/>
            <person name="Swart E.C."/>
            <person name="Gosai S."/>
            <person name="Prabakaran S."/>
            <person name="Witkowska E."/>
            <person name="Larue G.E."/>
            <person name="Fisher S."/>
            <person name="Freeman R.M."/>
            <person name="Gunawardena J."/>
            <person name="Chu W."/>
            <person name="Stover N.A."/>
            <person name="Gregory B.D."/>
            <person name="Nowacki M."/>
            <person name="Derisi J."/>
            <person name="Roy S.W."/>
            <person name="Marshall W.F."/>
            <person name="Sood P."/>
        </authorList>
    </citation>
    <scope>NUCLEOTIDE SEQUENCE [LARGE SCALE GENOMIC DNA]</scope>
    <source>
        <strain evidence="3">WM001</strain>
    </source>
</reference>